<organism evidence="2 3">
    <name type="scientific">Pelagirhabdus alkalitolerans</name>
    <dbReference type="NCBI Taxonomy" id="1612202"/>
    <lineage>
        <taxon>Bacteria</taxon>
        <taxon>Bacillati</taxon>
        <taxon>Bacillota</taxon>
        <taxon>Bacilli</taxon>
        <taxon>Bacillales</taxon>
        <taxon>Bacillaceae</taxon>
        <taxon>Pelagirhabdus</taxon>
    </lineage>
</organism>
<proteinExistence type="predicted"/>
<feature type="transmembrane region" description="Helical" evidence="1">
    <location>
        <begin position="17"/>
        <end position="34"/>
    </location>
</feature>
<reference evidence="3" key="1">
    <citation type="submission" date="2016-09" db="EMBL/GenBank/DDBJ databases">
        <authorList>
            <person name="Varghese N."/>
            <person name="Submissions S."/>
        </authorList>
    </citation>
    <scope>NUCLEOTIDE SEQUENCE [LARGE SCALE GENOMIC DNA]</scope>
    <source>
        <strain evidence="3">S5</strain>
    </source>
</reference>
<dbReference type="EMBL" id="FMYI01000002">
    <property type="protein sequence ID" value="SDB91404.1"/>
    <property type="molecule type" value="Genomic_DNA"/>
</dbReference>
<evidence type="ECO:0000256" key="1">
    <source>
        <dbReference type="SAM" id="Phobius"/>
    </source>
</evidence>
<dbReference type="STRING" id="1612202.SAMN05421734_102433"/>
<keyword evidence="1" id="KW-1133">Transmembrane helix</keyword>
<keyword evidence="3" id="KW-1185">Reference proteome</keyword>
<accession>A0A1G6HB85</accession>
<keyword evidence="1" id="KW-0812">Transmembrane</keyword>
<dbReference type="Pfam" id="PF24124">
    <property type="entry name" value="YphA"/>
    <property type="match status" value="1"/>
</dbReference>
<gene>
    <name evidence="2" type="ORF">SAMN05421734_102433</name>
</gene>
<sequence>MIYYFSFFDHGYRANRWIVFLLFFNVCFINPIVISESIEVSIAYIVMSMVLLIQLARFKLKVVHLFMINAWLFLYTGLQLIFLVHPIWLFFNRFIMISLILLLLMIVLIKDPSLRMISFMITLFFGELFFQFMRCQSMDYVRLGDHQLFLYAYMSLFMLYQYQQLISRPNKPY</sequence>
<feature type="transmembrane region" description="Helical" evidence="1">
    <location>
        <begin position="90"/>
        <end position="109"/>
    </location>
</feature>
<dbReference type="AlphaFoldDB" id="A0A1G6HB85"/>
<name>A0A1G6HB85_9BACI</name>
<dbReference type="Proteomes" id="UP000242949">
    <property type="component" value="Unassembled WGS sequence"/>
</dbReference>
<feature type="transmembrane region" description="Helical" evidence="1">
    <location>
        <begin position="40"/>
        <end position="58"/>
    </location>
</feature>
<evidence type="ECO:0000313" key="2">
    <source>
        <dbReference type="EMBL" id="SDB91404.1"/>
    </source>
</evidence>
<protein>
    <submittedName>
        <fullName evidence="2">Uncharacterized protein</fullName>
    </submittedName>
</protein>
<keyword evidence="1" id="KW-0472">Membrane</keyword>
<dbReference type="InterPro" id="IPR014617">
    <property type="entry name" value="YphA_Bacsu"/>
</dbReference>
<evidence type="ECO:0000313" key="3">
    <source>
        <dbReference type="Proteomes" id="UP000242949"/>
    </source>
</evidence>
<feature type="transmembrane region" description="Helical" evidence="1">
    <location>
        <begin position="116"/>
        <end position="134"/>
    </location>
</feature>
<feature type="transmembrane region" description="Helical" evidence="1">
    <location>
        <begin position="146"/>
        <end position="162"/>
    </location>
</feature>
<feature type="transmembrane region" description="Helical" evidence="1">
    <location>
        <begin position="65"/>
        <end position="84"/>
    </location>
</feature>